<evidence type="ECO:0000313" key="2">
    <source>
        <dbReference type="EMBL" id="CAI4030956.1"/>
    </source>
</evidence>
<protein>
    <submittedName>
        <fullName evidence="2">Uncharacterized protein</fullName>
    </submittedName>
</protein>
<reference evidence="2" key="1">
    <citation type="submission" date="2022-10" db="EMBL/GenBank/DDBJ databases">
        <authorList>
            <person name="Koch H."/>
        </authorList>
    </citation>
    <scope>NUCLEOTIDE SEQUENCE</scope>
    <source>
        <strain evidence="2">DNF</strain>
    </source>
</reference>
<dbReference type="AlphaFoldDB" id="A0AA86MXP7"/>
<dbReference type="Proteomes" id="UP001179121">
    <property type="component" value="Chromosome"/>
</dbReference>
<sequence>MTRQVLLWVTMFGIGLLAFAPAATAAETAWIDEISNSISFYKATYPNSDWTPYQDKLTLVREAVDRGDQRTVRMEMGKWFRMLRNRDHGIHDVAADELFNFAVMVTPVQEYGIMVPSQSPTP</sequence>
<evidence type="ECO:0000256" key="1">
    <source>
        <dbReference type="SAM" id="SignalP"/>
    </source>
</evidence>
<name>A0AA86MXP7_9BACT</name>
<keyword evidence="3" id="KW-1185">Reference proteome</keyword>
<gene>
    <name evidence="2" type="ORF">DNFV4_01388</name>
</gene>
<accession>A0AA86MXP7</accession>
<feature type="chain" id="PRO_5041687095" evidence="1">
    <location>
        <begin position="26"/>
        <end position="122"/>
    </location>
</feature>
<proteinExistence type="predicted"/>
<dbReference type="RefSeq" id="WP_289267922.1">
    <property type="nucleotide sequence ID" value="NZ_OX365700.1"/>
</dbReference>
<evidence type="ECO:0000313" key="3">
    <source>
        <dbReference type="Proteomes" id="UP001179121"/>
    </source>
</evidence>
<organism evidence="2 3">
    <name type="scientific">Nitrospira tepida</name>
    <dbReference type="NCBI Taxonomy" id="2973512"/>
    <lineage>
        <taxon>Bacteria</taxon>
        <taxon>Pseudomonadati</taxon>
        <taxon>Nitrospirota</taxon>
        <taxon>Nitrospiria</taxon>
        <taxon>Nitrospirales</taxon>
        <taxon>Nitrospiraceae</taxon>
        <taxon>Nitrospira</taxon>
    </lineage>
</organism>
<dbReference type="EMBL" id="OX365700">
    <property type="protein sequence ID" value="CAI4030956.1"/>
    <property type="molecule type" value="Genomic_DNA"/>
</dbReference>
<dbReference type="KEGG" id="nti:DNFV4_01388"/>
<keyword evidence="1" id="KW-0732">Signal</keyword>
<feature type="signal peptide" evidence="1">
    <location>
        <begin position="1"/>
        <end position="25"/>
    </location>
</feature>